<reference evidence="2 3" key="1">
    <citation type="submission" date="2015-03" db="EMBL/GenBank/DDBJ databases">
        <title>Genome sequencing of Methylobacterium aquaticum DSM16371 type strain.</title>
        <authorList>
            <person name="Chaudhry V."/>
            <person name="Patil P.B."/>
        </authorList>
    </citation>
    <scope>NUCLEOTIDE SEQUENCE [LARGE SCALE GENOMIC DNA]</scope>
    <source>
        <strain evidence="2 3">DSM 16371</strain>
    </source>
</reference>
<feature type="transmembrane region" description="Helical" evidence="1">
    <location>
        <begin position="50"/>
        <end position="75"/>
    </location>
</feature>
<dbReference type="Proteomes" id="UP000035929">
    <property type="component" value="Unassembled WGS sequence"/>
</dbReference>
<dbReference type="EMBL" id="LABX01000014">
    <property type="protein sequence ID" value="KMO40822.1"/>
    <property type="molecule type" value="Genomic_DNA"/>
</dbReference>
<sequence length="76" mass="7703">MKAVHRHARHLSLARAERAAGLAFGFAEDEVAAAPVGFGRGARSIMAGPIMAGSMAMTATGCAVAVAFAATLAWAF</sequence>
<dbReference type="OrthoDB" id="8006019at2"/>
<dbReference type="AlphaFoldDB" id="A0A0J6T4T7"/>
<dbReference type="PATRIC" id="fig|270351.6.peg.1222"/>
<gene>
    <name evidence="2" type="ORF">VP06_01800</name>
</gene>
<evidence type="ECO:0000313" key="2">
    <source>
        <dbReference type="EMBL" id="KMO40822.1"/>
    </source>
</evidence>
<accession>A0A0J6T4T7</accession>
<evidence type="ECO:0000256" key="1">
    <source>
        <dbReference type="SAM" id="Phobius"/>
    </source>
</evidence>
<keyword evidence="1" id="KW-0472">Membrane</keyword>
<evidence type="ECO:0000313" key="3">
    <source>
        <dbReference type="Proteomes" id="UP000035929"/>
    </source>
</evidence>
<dbReference type="RefSeq" id="WP_048462120.1">
    <property type="nucleotide sequence ID" value="NZ_JBNTQU010000001.1"/>
</dbReference>
<proteinExistence type="predicted"/>
<name>A0A0J6T4T7_9HYPH</name>
<protein>
    <submittedName>
        <fullName evidence="2">Uncharacterized protein</fullName>
    </submittedName>
</protein>
<keyword evidence="1" id="KW-0812">Transmembrane</keyword>
<organism evidence="2 3">
    <name type="scientific">Methylobacterium aquaticum</name>
    <dbReference type="NCBI Taxonomy" id="270351"/>
    <lineage>
        <taxon>Bacteria</taxon>
        <taxon>Pseudomonadati</taxon>
        <taxon>Pseudomonadota</taxon>
        <taxon>Alphaproteobacteria</taxon>
        <taxon>Hyphomicrobiales</taxon>
        <taxon>Methylobacteriaceae</taxon>
        <taxon>Methylobacterium</taxon>
    </lineage>
</organism>
<keyword evidence="1" id="KW-1133">Transmembrane helix</keyword>
<comment type="caution">
    <text evidence="2">The sequence shown here is derived from an EMBL/GenBank/DDBJ whole genome shotgun (WGS) entry which is preliminary data.</text>
</comment>